<evidence type="ECO:0000313" key="1">
    <source>
        <dbReference type="EMBL" id="RQH28459.1"/>
    </source>
</evidence>
<dbReference type="RefSeq" id="WP_124147035.1">
    <property type="nucleotide sequence ID" value="NZ_CAWOKI010000215.1"/>
</dbReference>
<organism evidence="1 2">
    <name type="scientific">Okeania hirsuta</name>
    <dbReference type="NCBI Taxonomy" id="1458930"/>
    <lineage>
        <taxon>Bacteria</taxon>
        <taxon>Bacillati</taxon>
        <taxon>Cyanobacteriota</taxon>
        <taxon>Cyanophyceae</taxon>
        <taxon>Oscillatoriophycideae</taxon>
        <taxon>Oscillatoriales</taxon>
        <taxon>Microcoleaceae</taxon>
        <taxon>Okeania</taxon>
    </lineage>
</organism>
<dbReference type="Proteomes" id="UP000269154">
    <property type="component" value="Unassembled WGS sequence"/>
</dbReference>
<dbReference type="EMBL" id="RCBY01000210">
    <property type="protein sequence ID" value="RQH28459.1"/>
    <property type="molecule type" value="Genomic_DNA"/>
</dbReference>
<dbReference type="OrthoDB" id="453470at2"/>
<dbReference type="AlphaFoldDB" id="A0A3N6NAN9"/>
<gene>
    <name evidence="1" type="ORF">D5R40_25640</name>
</gene>
<dbReference type="InterPro" id="IPR027417">
    <property type="entry name" value="P-loop_NTPase"/>
</dbReference>
<keyword evidence="2" id="KW-1185">Reference proteome</keyword>
<evidence type="ECO:0008006" key="3">
    <source>
        <dbReference type="Google" id="ProtNLM"/>
    </source>
</evidence>
<accession>A0A3N6NAN9</accession>
<protein>
    <recommendedName>
        <fullName evidence="3">Sulfotransferase domain-containing protein</fullName>
    </recommendedName>
</protein>
<comment type="caution">
    <text evidence="1">The sequence shown here is derived from an EMBL/GenBank/DDBJ whole genome shotgun (WGS) entry which is preliminary data.</text>
</comment>
<proteinExistence type="predicted"/>
<dbReference type="SUPFAM" id="SSF52540">
    <property type="entry name" value="P-loop containing nucleoside triphosphate hydrolases"/>
    <property type="match status" value="1"/>
</dbReference>
<reference evidence="1 2" key="1">
    <citation type="journal article" date="2018" name="ACS Chem. Biol.">
        <title>Ketoreductase domain dysfunction expands chemodiversity: malyngamide biosynthesis in the cyanobacterium Okeania hirsuta.</title>
        <authorList>
            <person name="Moss N.A."/>
            <person name="Leao T."/>
            <person name="Rankin M."/>
            <person name="McCullough T.M."/>
            <person name="Qu P."/>
            <person name="Korobeynikov A."/>
            <person name="Smith J.L."/>
            <person name="Gerwick L."/>
            <person name="Gerwick W.H."/>
        </authorList>
    </citation>
    <scope>NUCLEOTIDE SEQUENCE [LARGE SCALE GENOMIC DNA]</scope>
    <source>
        <strain evidence="1 2">PAB10Feb10-1</strain>
    </source>
</reference>
<sequence length="310" mass="36289">MVEKSNIVKALKKPNLALKKGKRFVAHNLEDVIRIITQQHKLSEIVNQKEIRVAGMKRSGNHAIINWVKSQQNSDVGFINNVLANQNPYRYKYENLRDKFPEHKWAIEHNRQQAKGNFIKRDCLIYSYEDFPLEQIANDKFERNHDIYLGKSATRYDILIIRDPFNLLASRLKISSKVAYFLSVNSPNKTMIDLWLDYAKEYLGETNYLKHNKICINYNQWFADVEYRRNIAEKLQMEFSDAGIDKVTSFGGGSSFEGKEFNGKATSMDVLNRWQKVSDDPQYKQFFNREVLEYSERIFGHIPGTESLIN</sequence>
<name>A0A3N6NAN9_9CYAN</name>
<dbReference type="Gene3D" id="3.40.50.300">
    <property type="entry name" value="P-loop containing nucleotide triphosphate hydrolases"/>
    <property type="match status" value="1"/>
</dbReference>
<evidence type="ECO:0000313" key="2">
    <source>
        <dbReference type="Proteomes" id="UP000269154"/>
    </source>
</evidence>